<keyword evidence="1" id="KW-1133">Transmembrane helix</keyword>
<feature type="transmembrane region" description="Helical" evidence="1">
    <location>
        <begin position="22"/>
        <end position="45"/>
    </location>
</feature>
<dbReference type="PANTHER" id="PTHR46045">
    <property type="entry name" value="SERPENTINE RECEPTOR, CLASS U-RELATED"/>
    <property type="match status" value="1"/>
</dbReference>
<dbReference type="Proteomes" id="UP000008281">
    <property type="component" value="Unassembled WGS sequence"/>
</dbReference>
<proteinExistence type="predicted"/>
<sequence length="321" mass="37446">MTDPTKKVLGIHGNSSYMEFEFSFFTLPMYLLFTPLIYVPITLIIDLRIFAKLMNAKLEKHINVHLFKSICMFQFMSFLFFIADLFHLRLPTTGIFTRWCASVEPNHFIMSLYILTFYINYATMLFPILISLMRLILILSPRNHEKINGKLMKAAIPIISIYPLFFTFFMFPAVGYCTQPLYPFTFGAITFHFDGTWFGLKNNYFLLGNDLFWMTICISINTVLLVKLVILKISLARHSRSNHSYKIELSLTLTTLSMILSYLSTGMVVICFQLFPAYTYHAIMLRPYGNDLESCVVPWVFYLTHPVFRKKSKIHIQVLHS</sequence>
<dbReference type="InParanoid" id="E3MMB9"/>
<evidence type="ECO:0000313" key="3">
    <source>
        <dbReference type="Proteomes" id="UP000008281"/>
    </source>
</evidence>
<accession>E3MMB9</accession>
<feature type="transmembrane region" description="Helical" evidence="1">
    <location>
        <begin position="108"/>
        <end position="133"/>
    </location>
</feature>
<dbReference type="OrthoDB" id="5900833at2759"/>
<keyword evidence="3" id="KW-1185">Reference proteome</keyword>
<name>E3MMB9_CAERE</name>
<feature type="transmembrane region" description="Helical" evidence="1">
    <location>
        <begin position="66"/>
        <end position="88"/>
    </location>
</feature>
<dbReference type="AlphaFoldDB" id="E3MMB9"/>
<organism evidence="3">
    <name type="scientific">Caenorhabditis remanei</name>
    <name type="common">Caenorhabditis vulgaris</name>
    <dbReference type="NCBI Taxonomy" id="31234"/>
    <lineage>
        <taxon>Eukaryota</taxon>
        <taxon>Metazoa</taxon>
        <taxon>Ecdysozoa</taxon>
        <taxon>Nematoda</taxon>
        <taxon>Chromadorea</taxon>
        <taxon>Rhabditida</taxon>
        <taxon>Rhabditina</taxon>
        <taxon>Rhabditomorpha</taxon>
        <taxon>Rhabditoidea</taxon>
        <taxon>Rhabditidae</taxon>
        <taxon>Peloderinae</taxon>
        <taxon>Caenorhabditis</taxon>
    </lineage>
</organism>
<protein>
    <recommendedName>
        <fullName evidence="4">Serpentine Receptor, class U</fullName>
    </recommendedName>
</protein>
<evidence type="ECO:0008006" key="4">
    <source>
        <dbReference type="Google" id="ProtNLM"/>
    </source>
</evidence>
<feature type="transmembrane region" description="Helical" evidence="1">
    <location>
        <begin position="251"/>
        <end position="275"/>
    </location>
</feature>
<dbReference type="Pfam" id="PF10322">
    <property type="entry name" value="7TM_GPCR_Sru"/>
    <property type="match status" value="1"/>
</dbReference>
<keyword evidence="1" id="KW-0812">Transmembrane</keyword>
<dbReference type="EMBL" id="DS268456">
    <property type="protein sequence ID" value="EFP04871.1"/>
    <property type="molecule type" value="Genomic_DNA"/>
</dbReference>
<dbReference type="eggNOG" id="ENOG502TGVA">
    <property type="taxonomic scope" value="Eukaryota"/>
</dbReference>
<feature type="transmembrane region" description="Helical" evidence="1">
    <location>
        <begin position="211"/>
        <end position="230"/>
    </location>
</feature>
<dbReference type="InterPro" id="IPR003839">
    <property type="entry name" value="7TM_GPCR_serpentine_rcpt_Sru"/>
</dbReference>
<dbReference type="STRING" id="31234.E3MMB9"/>
<gene>
    <name evidence="2" type="ORF">CRE_30037</name>
</gene>
<dbReference type="HOGENOM" id="CLU_049496_0_0_1"/>
<dbReference type="OMA" id="NAMIVIC"/>
<reference evidence="2" key="1">
    <citation type="submission" date="2007-07" db="EMBL/GenBank/DDBJ databases">
        <title>PCAP assembly of the Caenorhabditis remanei genome.</title>
        <authorList>
            <consortium name="The Caenorhabditis remanei Sequencing Consortium"/>
            <person name="Wilson R.K."/>
        </authorList>
    </citation>
    <scope>NUCLEOTIDE SEQUENCE [LARGE SCALE GENOMIC DNA]</scope>
    <source>
        <strain evidence="2">PB4641</strain>
    </source>
</reference>
<feature type="transmembrane region" description="Helical" evidence="1">
    <location>
        <begin position="154"/>
        <end position="174"/>
    </location>
</feature>
<evidence type="ECO:0000313" key="2">
    <source>
        <dbReference type="EMBL" id="EFP04871.1"/>
    </source>
</evidence>
<evidence type="ECO:0000256" key="1">
    <source>
        <dbReference type="SAM" id="Phobius"/>
    </source>
</evidence>
<keyword evidence="1" id="KW-0472">Membrane</keyword>